<dbReference type="RefSeq" id="WP_132687720.1">
    <property type="nucleotide sequence ID" value="NZ_SKBU01000004.1"/>
</dbReference>
<dbReference type="EMBL" id="SKBU01000004">
    <property type="protein sequence ID" value="TCJ20287.1"/>
    <property type="molecule type" value="Genomic_DNA"/>
</dbReference>
<keyword evidence="2" id="KW-1185">Reference proteome</keyword>
<evidence type="ECO:0000313" key="2">
    <source>
        <dbReference type="Proteomes" id="UP000295244"/>
    </source>
</evidence>
<organism evidence="1 2">
    <name type="scientific">Rubrobacter taiwanensis</name>
    <dbReference type="NCBI Taxonomy" id="185139"/>
    <lineage>
        <taxon>Bacteria</taxon>
        <taxon>Bacillati</taxon>
        <taxon>Actinomycetota</taxon>
        <taxon>Rubrobacteria</taxon>
        <taxon>Rubrobacterales</taxon>
        <taxon>Rubrobacteraceae</taxon>
        <taxon>Rubrobacter</taxon>
    </lineage>
</organism>
<proteinExistence type="predicted"/>
<dbReference type="AlphaFoldDB" id="A0A4R1BSD0"/>
<evidence type="ECO:0008006" key="3">
    <source>
        <dbReference type="Google" id="ProtNLM"/>
    </source>
</evidence>
<protein>
    <recommendedName>
        <fullName evidence="3">Phasin family protein</fullName>
    </recommendedName>
</protein>
<accession>A0A4R1BSD0</accession>
<dbReference type="OrthoDB" id="5244492at2"/>
<reference evidence="1 2" key="1">
    <citation type="submission" date="2019-03" db="EMBL/GenBank/DDBJ databases">
        <title>Whole genome sequence of a novel Rubrobacter taiwanensis strain, isolated from Yellowstone National Park.</title>
        <authorList>
            <person name="Freed S."/>
            <person name="Ramaley R.F."/>
            <person name="Kyndt J.A."/>
        </authorList>
    </citation>
    <scope>NUCLEOTIDE SEQUENCE [LARGE SCALE GENOMIC DNA]</scope>
    <source>
        <strain evidence="1 2">Yellowstone</strain>
    </source>
</reference>
<sequence length="116" mass="13281">MADKKTEQKAEKMNRAAEDLAVATRDSYKMVVDNLVALQERNVKFAQSWVENALEEYRNQAEANRATAQALVEHTRKQRDAFQALVQESVDAYMDYLYAPLAYYEEGLKEAGKVTK</sequence>
<comment type="caution">
    <text evidence="1">The sequence shown here is derived from an EMBL/GenBank/DDBJ whole genome shotgun (WGS) entry which is preliminary data.</text>
</comment>
<evidence type="ECO:0000313" key="1">
    <source>
        <dbReference type="EMBL" id="TCJ20287.1"/>
    </source>
</evidence>
<dbReference type="Proteomes" id="UP000295244">
    <property type="component" value="Unassembled WGS sequence"/>
</dbReference>
<name>A0A4R1BSD0_9ACTN</name>
<gene>
    <name evidence="1" type="ORF">E0L93_01915</name>
</gene>